<feature type="domain" description="Thiamine pyrophosphate enzyme TPP-binding" evidence="2">
    <location>
        <begin position="81"/>
        <end position="231"/>
    </location>
</feature>
<keyword evidence="1" id="KW-0560">Oxidoreductase</keyword>
<dbReference type="GO" id="GO:0044281">
    <property type="term" value="P:small molecule metabolic process"/>
    <property type="evidence" value="ECO:0007669"/>
    <property type="project" value="UniProtKB-ARBA"/>
</dbReference>
<dbReference type="STRING" id="1121884.SAMN02745131_00022"/>
<dbReference type="GO" id="GO:0045333">
    <property type="term" value="P:cellular respiration"/>
    <property type="evidence" value="ECO:0007669"/>
    <property type="project" value="UniProtKB-ARBA"/>
</dbReference>
<gene>
    <name evidence="3" type="ORF">SAMN02745131_00022</name>
</gene>
<dbReference type="InterPro" id="IPR029061">
    <property type="entry name" value="THDP-binding"/>
</dbReference>
<dbReference type="Gene3D" id="3.40.50.970">
    <property type="match status" value="1"/>
</dbReference>
<dbReference type="EMBL" id="FQUU01000001">
    <property type="protein sequence ID" value="SHE28793.1"/>
    <property type="molecule type" value="Genomic_DNA"/>
</dbReference>
<dbReference type="Pfam" id="PF02775">
    <property type="entry name" value="TPP_enzyme_C"/>
    <property type="match status" value="1"/>
</dbReference>
<sequence length="278" mass="30698">MTIEERSNIDIIQEKDNNIIGEPYETVYQKPGTLIDVDMHYCPGCYHSLVHKLLMEIIEEMDIQEQTIGVAPVGCSVFAYDYMDIDMQQAAHGRAAAVATGIKRLLPDKYVFTYQGDGDLAAIGIAETIHAINRGENILIVFINNAVYGMTSGQMAPTTLTGMQTTTSPAGRDTNIHGHPIKISELVAPLPGAFYVTRQAVNNANGVRRTKKALQNAFNYQRLKKGTCLVEIVGNCPSNWKMTPIECTGFVEEQMMKTFPVGDIKLPKAEDLKNLKEA</sequence>
<evidence type="ECO:0000313" key="4">
    <source>
        <dbReference type="Proteomes" id="UP000184048"/>
    </source>
</evidence>
<dbReference type="InterPro" id="IPR051457">
    <property type="entry name" value="2-oxoacid:Fd_oxidoreductase"/>
</dbReference>
<dbReference type="SUPFAM" id="SSF52518">
    <property type="entry name" value="Thiamin diphosphate-binding fold (THDP-binding)"/>
    <property type="match status" value="1"/>
</dbReference>
<organism evidence="3 4">
    <name type="scientific">Flavisolibacter ginsengisoli DSM 18119</name>
    <dbReference type="NCBI Taxonomy" id="1121884"/>
    <lineage>
        <taxon>Bacteria</taxon>
        <taxon>Pseudomonadati</taxon>
        <taxon>Bacteroidota</taxon>
        <taxon>Chitinophagia</taxon>
        <taxon>Chitinophagales</taxon>
        <taxon>Chitinophagaceae</taxon>
        <taxon>Flavisolibacter</taxon>
    </lineage>
</organism>
<accession>A0A1M4S991</accession>
<dbReference type="OrthoDB" id="9775140at2"/>
<dbReference type="GO" id="GO:0016625">
    <property type="term" value="F:oxidoreductase activity, acting on the aldehyde or oxo group of donors, iron-sulfur protein as acceptor"/>
    <property type="evidence" value="ECO:0007669"/>
    <property type="project" value="UniProtKB-ARBA"/>
</dbReference>
<dbReference type="GO" id="GO:0030976">
    <property type="term" value="F:thiamine pyrophosphate binding"/>
    <property type="evidence" value="ECO:0007669"/>
    <property type="project" value="InterPro"/>
</dbReference>
<keyword evidence="4" id="KW-1185">Reference proteome</keyword>
<dbReference type="PANTHER" id="PTHR48084">
    <property type="entry name" value="2-OXOGLUTARATE OXIDOREDUCTASE SUBUNIT KORB-RELATED"/>
    <property type="match status" value="1"/>
</dbReference>
<dbReference type="RefSeq" id="WP_072833215.1">
    <property type="nucleotide sequence ID" value="NZ_FQUU01000001.1"/>
</dbReference>
<evidence type="ECO:0000259" key="2">
    <source>
        <dbReference type="Pfam" id="PF02775"/>
    </source>
</evidence>
<dbReference type="Proteomes" id="UP000184048">
    <property type="component" value="Unassembled WGS sequence"/>
</dbReference>
<proteinExistence type="predicted"/>
<protein>
    <submittedName>
        <fullName evidence="3">2-oxoglutarate ferredoxin oxidoreductase subunit beta</fullName>
    </submittedName>
</protein>
<evidence type="ECO:0000313" key="3">
    <source>
        <dbReference type="EMBL" id="SHE28793.1"/>
    </source>
</evidence>
<name>A0A1M4S991_9BACT</name>
<dbReference type="InterPro" id="IPR011766">
    <property type="entry name" value="TPP_enzyme_TPP-bd"/>
</dbReference>
<dbReference type="PANTHER" id="PTHR48084:SF3">
    <property type="entry name" value="SUBUNIT OF PYRUVATE:FLAVODOXIN OXIDOREDUCTASE"/>
    <property type="match status" value="1"/>
</dbReference>
<reference evidence="3 4" key="1">
    <citation type="submission" date="2016-11" db="EMBL/GenBank/DDBJ databases">
        <authorList>
            <person name="Jaros S."/>
            <person name="Januszkiewicz K."/>
            <person name="Wedrychowicz H."/>
        </authorList>
    </citation>
    <scope>NUCLEOTIDE SEQUENCE [LARGE SCALE GENOMIC DNA]</scope>
    <source>
        <strain evidence="3 4">DSM 18119</strain>
    </source>
</reference>
<dbReference type="AlphaFoldDB" id="A0A1M4S991"/>
<evidence type="ECO:0000256" key="1">
    <source>
        <dbReference type="ARBA" id="ARBA00023002"/>
    </source>
</evidence>